<evidence type="ECO:0000256" key="3">
    <source>
        <dbReference type="ARBA" id="ARBA00022490"/>
    </source>
</evidence>
<evidence type="ECO:0000256" key="4">
    <source>
        <dbReference type="ARBA" id="ARBA00023203"/>
    </source>
</evidence>
<dbReference type="GO" id="GO:0003779">
    <property type="term" value="F:actin binding"/>
    <property type="evidence" value="ECO:0007669"/>
    <property type="project" value="UniProtKB-KW"/>
</dbReference>
<accession>A0A0D2WQ51</accession>
<keyword evidence="5 6" id="KW-0206">Cytoskeleton</keyword>
<dbReference type="GO" id="GO:0005885">
    <property type="term" value="C:Arp2/3 protein complex"/>
    <property type="evidence" value="ECO:0007669"/>
    <property type="project" value="UniProtKB-UniRule"/>
</dbReference>
<dbReference type="SUPFAM" id="SSF69060">
    <property type="entry name" value="Arp2/3 complex 21 kDa subunit ARPC3"/>
    <property type="match status" value="1"/>
</dbReference>
<dbReference type="PANTHER" id="PTHR12391">
    <property type="entry name" value="ARP2/3 COMPLEX 21 KD SUBUNIT"/>
    <property type="match status" value="1"/>
</dbReference>
<evidence type="ECO:0000256" key="1">
    <source>
        <dbReference type="ARBA" id="ARBA00004245"/>
    </source>
</evidence>
<dbReference type="eggNOG" id="KOG3155">
    <property type="taxonomic scope" value="Eukaryota"/>
</dbReference>
<dbReference type="FunCoup" id="A0A0D2WQ51">
    <property type="interactions" value="184"/>
</dbReference>
<evidence type="ECO:0000256" key="5">
    <source>
        <dbReference type="ARBA" id="ARBA00023212"/>
    </source>
</evidence>
<keyword evidence="8" id="KW-1185">Reference proteome</keyword>
<dbReference type="RefSeq" id="XP_004348282.1">
    <property type="nucleotide sequence ID" value="XM_004348232.2"/>
</dbReference>
<reference evidence="8" key="1">
    <citation type="submission" date="2011-02" db="EMBL/GenBank/DDBJ databases">
        <title>The Genome Sequence of Capsaspora owczarzaki ATCC 30864.</title>
        <authorList>
            <person name="Russ C."/>
            <person name="Cuomo C."/>
            <person name="Burger G."/>
            <person name="Gray M.W."/>
            <person name="Holland P.W.H."/>
            <person name="King N."/>
            <person name="Lang F.B.F."/>
            <person name="Roger A.J."/>
            <person name="Ruiz-Trillo I."/>
            <person name="Young S.K."/>
            <person name="Zeng Q."/>
            <person name="Gargeya S."/>
            <person name="Alvarado L."/>
            <person name="Berlin A."/>
            <person name="Chapman S.B."/>
            <person name="Chen Z."/>
            <person name="Freedman E."/>
            <person name="Gellesch M."/>
            <person name="Goldberg J."/>
            <person name="Griggs A."/>
            <person name="Gujja S."/>
            <person name="Heilman E."/>
            <person name="Heiman D."/>
            <person name="Howarth C."/>
            <person name="Mehta T."/>
            <person name="Neiman D."/>
            <person name="Pearson M."/>
            <person name="Roberts A."/>
            <person name="Saif S."/>
            <person name="Shea T."/>
            <person name="Shenoy N."/>
            <person name="Sisk P."/>
            <person name="Stolte C."/>
            <person name="Sykes S."/>
            <person name="White J."/>
            <person name="Yandava C."/>
            <person name="Haas B."/>
            <person name="Nusbaum C."/>
            <person name="Birren B."/>
        </authorList>
    </citation>
    <scope>NUCLEOTIDE SEQUENCE</scope>
    <source>
        <strain evidence="8">ATCC 30864</strain>
    </source>
</reference>
<dbReference type="Pfam" id="PF04062">
    <property type="entry name" value="P21-Arc"/>
    <property type="match status" value="1"/>
</dbReference>
<comment type="subunit">
    <text evidence="6">Component of the Arp2/3 complex.</text>
</comment>
<evidence type="ECO:0000256" key="2">
    <source>
        <dbReference type="ARBA" id="ARBA00010856"/>
    </source>
</evidence>
<evidence type="ECO:0000313" key="7">
    <source>
        <dbReference type="EMBL" id="KJE93700.1"/>
    </source>
</evidence>
<keyword evidence="4 6" id="KW-0009">Actin-binding</keyword>
<dbReference type="InterPro" id="IPR036753">
    <property type="entry name" value="ARPC3_sf"/>
</dbReference>
<dbReference type="GO" id="GO:0030833">
    <property type="term" value="P:regulation of actin filament polymerization"/>
    <property type="evidence" value="ECO:0007669"/>
    <property type="project" value="InterPro"/>
</dbReference>
<name>A0A0D2WQ51_CAPO3</name>
<organism evidence="7 8">
    <name type="scientific">Capsaspora owczarzaki (strain ATCC 30864)</name>
    <dbReference type="NCBI Taxonomy" id="595528"/>
    <lineage>
        <taxon>Eukaryota</taxon>
        <taxon>Filasterea</taxon>
        <taxon>Capsaspora</taxon>
    </lineage>
</organism>
<evidence type="ECO:0000256" key="6">
    <source>
        <dbReference type="PIRNR" id="PIRNR016315"/>
    </source>
</evidence>
<dbReference type="EMBL" id="KE346365">
    <property type="protein sequence ID" value="KJE93700.1"/>
    <property type="molecule type" value="Genomic_DNA"/>
</dbReference>
<comment type="similarity">
    <text evidence="2 6">Belongs to the ARPC3 family.</text>
</comment>
<gene>
    <name evidence="7" type="ORF">CAOG_004454</name>
</gene>
<dbReference type="Gene3D" id="1.10.1760.10">
    <property type="entry name" value="Actin-related protein 2/3 complex subunit 3"/>
    <property type="match status" value="1"/>
</dbReference>
<dbReference type="AlphaFoldDB" id="A0A0D2WQ51"/>
<dbReference type="OMA" id="TPSKWWL"/>
<keyword evidence="3 6" id="KW-0963">Cytoplasm</keyword>
<comment type="function">
    <text evidence="6">Functions as component of the Arp2/3 complex which is involved in regulation of actin polymerization and together with an activating nucleation-promoting factor (NPF) mediates the formation of branched actin networks.</text>
</comment>
<dbReference type="InParanoid" id="A0A0D2WQ51"/>
<dbReference type="GO" id="GO:0034314">
    <property type="term" value="P:Arp2/3 complex-mediated actin nucleation"/>
    <property type="evidence" value="ECO:0007669"/>
    <property type="project" value="UniProtKB-UniRule"/>
</dbReference>
<dbReference type="PIRSF" id="PIRSF016315">
    <property type="entry name" value="ARP2/3_P21-Arc"/>
    <property type="match status" value="1"/>
</dbReference>
<dbReference type="PhylomeDB" id="A0A0D2WQ51"/>
<evidence type="ECO:0000313" key="8">
    <source>
        <dbReference type="Proteomes" id="UP000008743"/>
    </source>
</evidence>
<comment type="subcellular location">
    <subcellularLocation>
        <location evidence="1 6">Cytoplasm</location>
        <location evidence="1 6">Cytoskeleton</location>
    </subcellularLocation>
</comment>
<dbReference type="OrthoDB" id="200404at2759"/>
<dbReference type="STRING" id="595528.A0A0D2WQ51"/>
<dbReference type="InterPro" id="IPR007204">
    <property type="entry name" value="ARPC3"/>
</dbReference>
<dbReference type="Proteomes" id="UP000008743">
    <property type="component" value="Unassembled WGS sequence"/>
</dbReference>
<proteinExistence type="inferred from homology"/>
<sequence length="180" mass="20451">MPAYHSNFNELPGLRSLGNFAFLPLNSSVKGPAPRGDGSEDIVEEALKYFKANVFFKNFDIKGNADRVLIYLTLYITDCLQKLAKCPTKNDGLKAMNTMSLETFSLPGDKNGNFPLNGLYQLPEARADADTMRQYITQLRQEIGIRLCERVYKNGPADKWWMCFQKRRFLNKSLDGRNAP</sequence>
<protein>
    <recommendedName>
        <fullName evidence="6">Actin-related protein 2/3 complex subunit 3</fullName>
    </recommendedName>
</protein>